<reference evidence="2 3" key="2">
    <citation type="journal article" date="2010" name="Nucleic Acids Res.">
        <title>BeetleBase in 2010: revisions to provide comprehensive genomic information for Tribolium castaneum.</title>
        <authorList>
            <person name="Kim H.S."/>
            <person name="Murphy T."/>
            <person name="Xia J."/>
            <person name="Caragea D."/>
            <person name="Park Y."/>
            <person name="Beeman R.W."/>
            <person name="Lorenzen M.D."/>
            <person name="Butcher S."/>
            <person name="Manak J.R."/>
            <person name="Brown S.J."/>
        </authorList>
    </citation>
    <scope>GENOME REANNOTATION</scope>
    <source>
        <strain evidence="2 3">Georgia GA2</strain>
    </source>
</reference>
<keyword evidence="3" id="KW-1185">Reference proteome</keyword>
<dbReference type="STRING" id="7070.A0A139WIS6"/>
<dbReference type="InParanoid" id="A0A139WIS6"/>
<dbReference type="InterPro" id="IPR016064">
    <property type="entry name" value="NAD/diacylglycerol_kinase_sf"/>
</dbReference>
<dbReference type="EMBL" id="KQ971338">
    <property type="protein sequence ID" value="KYB27761.1"/>
    <property type="molecule type" value="Genomic_DNA"/>
</dbReference>
<dbReference type="InterPro" id="IPR017438">
    <property type="entry name" value="ATP-NAD_kinase_N"/>
</dbReference>
<name>A0A139WIS6_TRICA</name>
<reference evidence="2 3" key="1">
    <citation type="journal article" date="2008" name="Nature">
        <title>The genome of the model beetle and pest Tribolium castaneum.</title>
        <authorList>
            <consortium name="Tribolium Genome Sequencing Consortium"/>
            <person name="Richards S."/>
            <person name="Gibbs R.A."/>
            <person name="Weinstock G.M."/>
            <person name="Brown S.J."/>
            <person name="Denell R."/>
            <person name="Beeman R.W."/>
            <person name="Gibbs R."/>
            <person name="Beeman R.W."/>
            <person name="Brown S.J."/>
            <person name="Bucher G."/>
            <person name="Friedrich M."/>
            <person name="Grimmelikhuijzen C.J."/>
            <person name="Klingler M."/>
            <person name="Lorenzen M."/>
            <person name="Richards S."/>
            <person name="Roth S."/>
            <person name="Schroder R."/>
            <person name="Tautz D."/>
            <person name="Zdobnov E.M."/>
            <person name="Muzny D."/>
            <person name="Gibbs R.A."/>
            <person name="Weinstock G.M."/>
            <person name="Attaway T."/>
            <person name="Bell S."/>
            <person name="Buhay C.J."/>
            <person name="Chandrabose M.N."/>
            <person name="Chavez D."/>
            <person name="Clerk-Blankenburg K.P."/>
            <person name="Cree A."/>
            <person name="Dao M."/>
            <person name="Davis C."/>
            <person name="Chacko J."/>
            <person name="Dinh H."/>
            <person name="Dugan-Rocha S."/>
            <person name="Fowler G."/>
            <person name="Garner T.T."/>
            <person name="Garnes J."/>
            <person name="Gnirke A."/>
            <person name="Hawes A."/>
            <person name="Hernandez J."/>
            <person name="Hines S."/>
            <person name="Holder M."/>
            <person name="Hume J."/>
            <person name="Jhangiani S.N."/>
            <person name="Joshi V."/>
            <person name="Khan Z.M."/>
            <person name="Jackson L."/>
            <person name="Kovar C."/>
            <person name="Kowis A."/>
            <person name="Lee S."/>
            <person name="Lewis L.R."/>
            <person name="Margolis J."/>
            <person name="Morgan M."/>
            <person name="Nazareth L.V."/>
            <person name="Nguyen N."/>
            <person name="Okwuonu G."/>
            <person name="Parker D."/>
            <person name="Richards S."/>
            <person name="Ruiz S.J."/>
            <person name="Santibanez J."/>
            <person name="Savard J."/>
            <person name="Scherer S.E."/>
            <person name="Schneider B."/>
            <person name="Sodergren E."/>
            <person name="Tautz D."/>
            <person name="Vattahil S."/>
            <person name="Villasana D."/>
            <person name="White C.S."/>
            <person name="Wright R."/>
            <person name="Park Y."/>
            <person name="Beeman R.W."/>
            <person name="Lord J."/>
            <person name="Oppert B."/>
            <person name="Lorenzen M."/>
            <person name="Brown S."/>
            <person name="Wang L."/>
            <person name="Savard J."/>
            <person name="Tautz D."/>
            <person name="Richards S."/>
            <person name="Weinstock G."/>
            <person name="Gibbs R.A."/>
            <person name="Liu Y."/>
            <person name="Worley K."/>
            <person name="Weinstock G."/>
            <person name="Elsik C.G."/>
            <person name="Reese J.T."/>
            <person name="Elhaik E."/>
            <person name="Landan G."/>
            <person name="Graur D."/>
            <person name="Arensburger P."/>
            <person name="Atkinson P."/>
            <person name="Beeman R.W."/>
            <person name="Beidler J."/>
            <person name="Brown S.J."/>
            <person name="Demuth J.P."/>
            <person name="Drury D.W."/>
            <person name="Du Y.Z."/>
            <person name="Fujiwara H."/>
            <person name="Lorenzen M."/>
            <person name="Maselli V."/>
            <person name="Osanai M."/>
            <person name="Park Y."/>
            <person name="Robertson H.M."/>
            <person name="Tu Z."/>
            <person name="Wang J.J."/>
            <person name="Wang S."/>
            <person name="Richards S."/>
            <person name="Song H."/>
            <person name="Zhang L."/>
            <person name="Sodergren E."/>
            <person name="Werner D."/>
            <person name="Stanke M."/>
            <person name="Morgenstern B."/>
            <person name="Solovyev V."/>
            <person name="Kosarev P."/>
            <person name="Brown G."/>
            <person name="Chen H.C."/>
            <person name="Ermolaeva O."/>
            <person name="Hlavina W."/>
            <person name="Kapustin Y."/>
            <person name="Kiryutin B."/>
            <person name="Kitts P."/>
            <person name="Maglott D."/>
            <person name="Pruitt K."/>
            <person name="Sapojnikov V."/>
            <person name="Souvorov A."/>
            <person name="Mackey A.J."/>
            <person name="Waterhouse R.M."/>
            <person name="Wyder S."/>
            <person name="Zdobnov E.M."/>
            <person name="Zdobnov E.M."/>
            <person name="Wyder S."/>
            <person name="Kriventseva E.V."/>
            <person name="Kadowaki T."/>
            <person name="Bork P."/>
            <person name="Aranda M."/>
            <person name="Bao R."/>
            <person name="Beermann A."/>
            <person name="Berns N."/>
            <person name="Bolognesi R."/>
            <person name="Bonneton F."/>
            <person name="Bopp D."/>
            <person name="Brown S.J."/>
            <person name="Bucher G."/>
            <person name="Butts T."/>
            <person name="Chaumot A."/>
            <person name="Denell R.E."/>
            <person name="Ferrier D.E."/>
            <person name="Friedrich M."/>
            <person name="Gordon C.M."/>
            <person name="Jindra M."/>
            <person name="Klingler M."/>
            <person name="Lan Q."/>
            <person name="Lattorff H.M."/>
            <person name="Laudet V."/>
            <person name="von Levetsow C."/>
            <person name="Liu Z."/>
            <person name="Lutz R."/>
            <person name="Lynch J.A."/>
            <person name="da Fonseca R.N."/>
            <person name="Posnien N."/>
            <person name="Reuter R."/>
            <person name="Roth S."/>
            <person name="Savard J."/>
            <person name="Schinko J.B."/>
            <person name="Schmitt C."/>
            <person name="Schoppmeier M."/>
            <person name="Schroder R."/>
            <person name="Shippy T.D."/>
            <person name="Simonnet F."/>
            <person name="Marques-Souza H."/>
            <person name="Tautz D."/>
            <person name="Tomoyasu Y."/>
            <person name="Trauner J."/>
            <person name="Van der Zee M."/>
            <person name="Vervoort M."/>
            <person name="Wittkopp N."/>
            <person name="Wimmer E.A."/>
            <person name="Yang X."/>
            <person name="Jones A.K."/>
            <person name="Sattelle D.B."/>
            <person name="Ebert P.R."/>
            <person name="Nelson D."/>
            <person name="Scott J.G."/>
            <person name="Beeman R.W."/>
            <person name="Muthukrishnan S."/>
            <person name="Kramer K.J."/>
            <person name="Arakane Y."/>
            <person name="Beeman R.W."/>
            <person name="Zhu Q."/>
            <person name="Hogenkamp D."/>
            <person name="Dixit R."/>
            <person name="Oppert B."/>
            <person name="Jiang H."/>
            <person name="Zou Z."/>
            <person name="Marshall J."/>
            <person name="Elpidina E."/>
            <person name="Vinokurov K."/>
            <person name="Oppert C."/>
            <person name="Zou Z."/>
            <person name="Evans J."/>
            <person name="Lu Z."/>
            <person name="Zhao P."/>
            <person name="Sumathipala N."/>
            <person name="Altincicek B."/>
            <person name="Vilcinskas A."/>
            <person name="Williams M."/>
            <person name="Hultmark D."/>
            <person name="Hetru C."/>
            <person name="Jiang H."/>
            <person name="Grimmelikhuijzen C.J."/>
            <person name="Hauser F."/>
            <person name="Cazzamali G."/>
            <person name="Williamson M."/>
            <person name="Park Y."/>
            <person name="Li B."/>
            <person name="Tanaka Y."/>
            <person name="Predel R."/>
            <person name="Neupert S."/>
            <person name="Schachtner J."/>
            <person name="Verleyen P."/>
            <person name="Raible F."/>
            <person name="Bork P."/>
            <person name="Friedrich M."/>
            <person name="Walden K.K."/>
            <person name="Robertson H.M."/>
            <person name="Angeli S."/>
            <person name="Foret S."/>
            <person name="Bucher G."/>
            <person name="Schuetz S."/>
            <person name="Maleszka R."/>
            <person name="Wimmer E.A."/>
            <person name="Beeman R.W."/>
            <person name="Lorenzen M."/>
            <person name="Tomoyasu Y."/>
            <person name="Miller S.C."/>
            <person name="Grossmann D."/>
            <person name="Bucher G."/>
        </authorList>
    </citation>
    <scope>NUCLEOTIDE SEQUENCE [LARGE SCALE GENOMIC DNA]</scope>
    <source>
        <strain evidence="2 3">Georgia GA2</strain>
    </source>
</reference>
<evidence type="ECO:0000259" key="1">
    <source>
        <dbReference type="PROSITE" id="PS50146"/>
    </source>
</evidence>
<organism evidence="2 3">
    <name type="scientific">Tribolium castaneum</name>
    <name type="common">Red flour beetle</name>
    <dbReference type="NCBI Taxonomy" id="7070"/>
    <lineage>
        <taxon>Eukaryota</taxon>
        <taxon>Metazoa</taxon>
        <taxon>Ecdysozoa</taxon>
        <taxon>Arthropoda</taxon>
        <taxon>Hexapoda</taxon>
        <taxon>Insecta</taxon>
        <taxon>Pterygota</taxon>
        <taxon>Neoptera</taxon>
        <taxon>Endopterygota</taxon>
        <taxon>Coleoptera</taxon>
        <taxon>Polyphaga</taxon>
        <taxon>Cucujiformia</taxon>
        <taxon>Tenebrionidae</taxon>
        <taxon>Tenebrionidae incertae sedis</taxon>
        <taxon>Tribolium</taxon>
    </lineage>
</organism>
<dbReference type="PANTHER" id="PTHR12358:SF31">
    <property type="entry name" value="ACYLGLYCEROL KINASE, MITOCHONDRIAL"/>
    <property type="match status" value="1"/>
</dbReference>
<evidence type="ECO:0000313" key="3">
    <source>
        <dbReference type="Proteomes" id="UP000007266"/>
    </source>
</evidence>
<dbReference type="Gene3D" id="3.40.50.10330">
    <property type="entry name" value="Probable inorganic polyphosphate/atp-NAD kinase, domain 1"/>
    <property type="match status" value="1"/>
</dbReference>
<dbReference type="Pfam" id="PF00781">
    <property type="entry name" value="DAGK_cat"/>
    <property type="match status" value="1"/>
</dbReference>
<dbReference type="GO" id="GO:0001727">
    <property type="term" value="F:lipid kinase activity"/>
    <property type="evidence" value="ECO:0007669"/>
    <property type="project" value="UniProtKB-ARBA"/>
</dbReference>
<evidence type="ECO:0000313" key="2">
    <source>
        <dbReference type="EMBL" id="KYB27761.1"/>
    </source>
</evidence>
<proteinExistence type="predicted"/>
<feature type="domain" description="DAGKc" evidence="1">
    <location>
        <begin position="61"/>
        <end position="140"/>
    </location>
</feature>
<dbReference type="PROSITE" id="PS50146">
    <property type="entry name" value="DAGK"/>
    <property type="match status" value="1"/>
</dbReference>
<dbReference type="AlphaFoldDB" id="A0A139WIS6"/>
<dbReference type="InterPro" id="IPR050187">
    <property type="entry name" value="Lipid_Phosphate_FormReg"/>
</dbReference>
<accession>A0A139WIS6</accession>
<dbReference type="InterPro" id="IPR001206">
    <property type="entry name" value="Diacylglycerol_kinase_cat_dom"/>
</dbReference>
<keyword evidence="2" id="KW-0418">Kinase</keyword>
<dbReference type="GO" id="GO:0016773">
    <property type="term" value="F:phosphotransferase activity, alcohol group as acceptor"/>
    <property type="evidence" value="ECO:0007669"/>
    <property type="project" value="UniProtKB-ARBA"/>
</dbReference>
<dbReference type="SUPFAM" id="SSF111331">
    <property type="entry name" value="NAD kinase/diacylglycerol kinase-like"/>
    <property type="match status" value="1"/>
</dbReference>
<dbReference type="eggNOG" id="KOG4435">
    <property type="taxonomic scope" value="Eukaryota"/>
</dbReference>
<dbReference type="Proteomes" id="UP000007266">
    <property type="component" value="Linkage group 4"/>
</dbReference>
<keyword evidence="2" id="KW-0808">Transferase</keyword>
<sequence length="140" mass="15533">MTFVLKTAKTLRNHWKKSTFAAVALLYGFEYAKERFETQELMRVYCEKAARFGLEPIRVEADPRNVTVILNPNANKRKAGDEFEKYCAPLLHLAGICVNVVRTESEGHARTLINDLNGTDAVVVAGGDGTVSESTVCQII</sequence>
<gene>
    <name evidence="2" type="primary">AUGUSTUS-3.0.2_34641</name>
    <name evidence="2" type="ORF">TcasGA2_TC034641</name>
</gene>
<dbReference type="OMA" id="FETQELM"/>
<protein>
    <submittedName>
        <fullName evidence="2">Acylglycerol kinase, mitochondrial-like protein</fullName>
    </submittedName>
</protein>
<dbReference type="PANTHER" id="PTHR12358">
    <property type="entry name" value="SPHINGOSINE KINASE"/>
    <property type="match status" value="1"/>
</dbReference>